<dbReference type="KEGG" id="cpf:CPF_1521"/>
<evidence type="ECO:0000313" key="3">
    <source>
        <dbReference type="Proteomes" id="UP000001823"/>
    </source>
</evidence>
<dbReference type="eggNOG" id="COG3757">
    <property type="taxonomic scope" value="Bacteria"/>
</dbReference>
<dbReference type="Pfam" id="PF01183">
    <property type="entry name" value="Glyco_hydro_25"/>
    <property type="match status" value="1"/>
</dbReference>
<dbReference type="EMBL" id="CP000246">
    <property type="protein sequence ID" value="ABG84814.1"/>
    <property type="molecule type" value="Genomic_DNA"/>
</dbReference>
<evidence type="ECO:0000313" key="2">
    <source>
        <dbReference type="EMBL" id="ABG84814.1"/>
    </source>
</evidence>
<gene>
    <name evidence="2" type="ordered locus">CPF_1521</name>
</gene>
<dbReference type="PANTHER" id="PTHR34135:SF2">
    <property type="entry name" value="LYSOZYME"/>
    <property type="match status" value="1"/>
</dbReference>
<accession>A0A0H2YUN7</accession>
<sequence length="321" mass="36374">MQDKNPLSTFGPDLNEFSRDVNFLTLAKNSDFIYLRASGSGTGKLRIDNKFLEFAKECRRLGIPCGAYHFAKPSKDLDSAVIQADQFIDVLQQGFGDGDYGDLFPVLDVETPTDKSLTTTELVNWIDRFRDRFEEKTRRRLMLYTGLFFIGLYDDFKVPGKGYPLSDMPLWIAMYTRIPSNPRIPPNVGGWKRWTMWQFTDEGKLDGVGSPVDLNWGPNSIDSLMPPSAVTGLNAYISGNKIFVNWTANKEDDLNGYNVFVNDNYAGTLPRKATKIVIDKSRFYLPKGKPIRISIEAFDITGDFSKERTEYVLDNNGEFLG</sequence>
<dbReference type="Gene3D" id="2.60.40.10">
    <property type="entry name" value="Immunoglobulins"/>
    <property type="match status" value="1"/>
</dbReference>
<dbReference type="GeneID" id="93002151"/>
<name>A0A0H2YUN7_CLOP1</name>
<dbReference type="InterPro" id="IPR002053">
    <property type="entry name" value="Glyco_hydro_25"/>
</dbReference>
<dbReference type="GO" id="GO:0016052">
    <property type="term" value="P:carbohydrate catabolic process"/>
    <property type="evidence" value="ECO:0007669"/>
    <property type="project" value="TreeGrafter"/>
</dbReference>
<dbReference type="PANTHER" id="PTHR34135">
    <property type="entry name" value="LYSOZYME"/>
    <property type="match status" value="1"/>
</dbReference>
<dbReference type="STRING" id="195103.CPF_1521"/>
<dbReference type="GO" id="GO:0003796">
    <property type="term" value="F:lysozyme activity"/>
    <property type="evidence" value="ECO:0007669"/>
    <property type="project" value="InterPro"/>
</dbReference>
<dbReference type="HOGENOM" id="CLU_887683_0_0_9"/>
<dbReference type="GO" id="GO:0016998">
    <property type="term" value="P:cell wall macromolecule catabolic process"/>
    <property type="evidence" value="ECO:0007669"/>
    <property type="project" value="InterPro"/>
</dbReference>
<dbReference type="PaxDb" id="195103-CPF_1521"/>
<keyword evidence="2" id="KW-0378">Hydrolase</keyword>
<dbReference type="Proteomes" id="UP000001823">
    <property type="component" value="Chromosome"/>
</dbReference>
<proteinExistence type="inferred from homology"/>
<evidence type="ECO:0000256" key="1">
    <source>
        <dbReference type="ARBA" id="ARBA00010646"/>
    </source>
</evidence>
<reference evidence="2 3" key="1">
    <citation type="journal article" date="2006" name="Genome Res.">
        <title>Skewed genomic variability in strains of the toxigenic bacterial pathogen, Clostridium perfringens.</title>
        <authorList>
            <person name="Myers G.S."/>
            <person name="Rasko D.A."/>
            <person name="Cheung J.K."/>
            <person name="Ravel J."/>
            <person name="Seshadri R."/>
            <person name="Deboy R.T."/>
            <person name="Ren Q."/>
            <person name="Varga J."/>
            <person name="Awad M.M."/>
            <person name="Brinkac L.M."/>
            <person name="Daugherty S.C."/>
            <person name="Haft D.H."/>
            <person name="Dodson R.J."/>
            <person name="Madupu R."/>
            <person name="Nelson W.C."/>
            <person name="Rosovitz M.J."/>
            <person name="Sullivan S.A."/>
            <person name="Khouri H."/>
            <person name="Dimitrov G.I."/>
            <person name="Watkins K.L."/>
            <person name="Mulligan S."/>
            <person name="Benton J."/>
            <person name="Radune D."/>
            <person name="Fisher D.J."/>
            <person name="Atkins H.S."/>
            <person name="Hiscox T."/>
            <person name="Jost B.H."/>
            <person name="Billington S.J."/>
            <person name="Songer J.G."/>
            <person name="McClane B.A."/>
            <person name="Titball R.W."/>
            <person name="Rood J.I."/>
            <person name="Melville S.B."/>
            <person name="Paulsen I.T."/>
        </authorList>
    </citation>
    <scope>NUCLEOTIDE SEQUENCE [LARGE SCALE GENOMIC DNA]</scope>
    <source>
        <strain evidence="3">ATCC 13124 / DSM 756 / JCM 1290 / NCIMB 6125 / NCTC 8237 / S 107 / Type A</strain>
    </source>
</reference>
<keyword evidence="3" id="KW-1185">Reference proteome</keyword>
<organism evidence="2 3">
    <name type="scientific">Clostridium perfringens (strain ATCC 13124 / DSM 756 / JCM 1290 / NCIMB 6125 / NCTC 8237 / Type A)</name>
    <dbReference type="NCBI Taxonomy" id="195103"/>
    <lineage>
        <taxon>Bacteria</taxon>
        <taxon>Bacillati</taxon>
        <taxon>Bacillota</taxon>
        <taxon>Clostridia</taxon>
        <taxon>Eubacteriales</taxon>
        <taxon>Clostridiaceae</taxon>
        <taxon>Clostridium</taxon>
    </lineage>
</organism>
<dbReference type="SUPFAM" id="SSF51445">
    <property type="entry name" value="(Trans)glycosidases"/>
    <property type="match status" value="1"/>
</dbReference>
<dbReference type="CDD" id="cd00599">
    <property type="entry name" value="GH25_muramidase"/>
    <property type="match status" value="1"/>
</dbReference>
<protein>
    <submittedName>
        <fullName evidence="2">Glycosyl hydrolase, family 25</fullName>
    </submittedName>
</protein>
<dbReference type="GO" id="GO:0009253">
    <property type="term" value="P:peptidoglycan catabolic process"/>
    <property type="evidence" value="ECO:0007669"/>
    <property type="project" value="InterPro"/>
</dbReference>
<dbReference type="AlphaFoldDB" id="A0A0H2YUN7"/>
<dbReference type="InterPro" id="IPR013783">
    <property type="entry name" value="Ig-like_fold"/>
</dbReference>
<comment type="similarity">
    <text evidence="1">Belongs to the glycosyl hydrolase 25 family.</text>
</comment>
<dbReference type="InterPro" id="IPR017853">
    <property type="entry name" value="GH"/>
</dbReference>
<dbReference type="RefSeq" id="WP_003481377.1">
    <property type="nucleotide sequence ID" value="NC_008261.1"/>
</dbReference>
<dbReference type="Gene3D" id="3.20.20.80">
    <property type="entry name" value="Glycosidases"/>
    <property type="match status" value="1"/>
</dbReference>
<dbReference type="PROSITE" id="PS51904">
    <property type="entry name" value="GLYCOSYL_HYDROL_F25_2"/>
    <property type="match status" value="1"/>
</dbReference>